<dbReference type="EMBL" id="RRYP01001841">
    <property type="protein sequence ID" value="TNV85428.1"/>
    <property type="molecule type" value="Genomic_DNA"/>
</dbReference>
<dbReference type="AlphaFoldDB" id="A0A8J8T8N8"/>
<evidence type="ECO:0000259" key="5">
    <source>
        <dbReference type="PROSITE" id="PS51792"/>
    </source>
</evidence>
<dbReference type="PANTHER" id="PTHR13848">
    <property type="entry name" value="PROTEIN YIPPEE-LIKE CG15309-RELATED"/>
    <property type="match status" value="1"/>
</dbReference>
<dbReference type="InterPro" id="IPR004910">
    <property type="entry name" value="Yippee/Mis18/Cereblon"/>
</dbReference>
<evidence type="ECO:0000313" key="7">
    <source>
        <dbReference type="Proteomes" id="UP000785679"/>
    </source>
</evidence>
<protein>
    <recommendedName>
        <fullName evidence="4">Protein yippee-like</fullName>
    </recommendedName>
</protein>
<comment type="caution">
    <text evidence="6">The sequence shown here is derived from an EMBL/GenBank/DDBJ whole genome shotgun (WGS) entry which is preliminary data.</text>
</comment>
<comment type="similarity">
    <text evidence="1 4">Belongs to the yippee family.</text>
</comment>
<gene>
    <name evidence="6" type="ORF">FGO68_gene5631</name>
</gene>
<dbReference type="PROSITE" id="PS51792">
    <property type="entry name" value="YIPPEE"/>
    <property type="match status" value="1"/>
</dbReference>
<sequence length="165" mass="18766">MGKLCLFYSEEDTVYVCKCCGTHLTTYKEIVSKTFHGKTGEAYLFDKVYNVGTGISEDKQLSTGLHRVRDIYCKVCVTVVGWTYDIAFVPSEKYKEGKAVIELFYIKKVKFSELHEEMLKKHSLSQEDEASHSTQANSIMAHLPANSARSSIQALPQLSMLHHRY</sequence>
<dbReference type="Pfam" id="PF03226">
    <property type="entry name" value="Yippee-Mis18"/>
    <property type="match status" value="1"/>
</dbReference>
<accession>A0A8J8T8N8</accession>
<evidence type="ECO:0000313" key="6">
    <source>
        <dbReference type="EMBL" id="TNV85428.1"/>
    </source>
</evidence>
<organism evidence="6 7">
    <name type="scientific">Halteria grandinella</name>
    <dbReference type="NCBI Taxonomy" id="5974"/>
    <lineage>
        <taxon>Eukaryota</taxon>
        <taxon>Sar</taxon>
        <taxon>Alveolata</taxon>
        <taxon>Ciliophora</taxon>
        <taxon>Intramacronucleata</taxon>
        <taxon>Spirotrichea</taxon>
        <taxon>Stichotrichia</taxon>
        <taxon>Sporadotrichida</taxon>
        <taxon>Halteriidae</taxon>
        <taxon>Halteria</taxon>
    </lineage>
</organism>
<keyword evidence="2" id="KW-0479">Metal-binding</keyword>
<reference evidence="6" key="1">
    <citation type="submission" date="2019-06" db="EMBL/GenBank/DDBJ databases">
        <authorList>
            <person name="Zheng W."/>
        </authorList>
    </citation>
    <scope>NUCLEOTIDE SEQUENCE</scope>
    <source>
        <strain evidence="6">QDHG01</strain>
    </source>
</reference>
<dbReference type="OrthoDB" id="6407410at2759"/>
<dbReference type="InterPro" id="IPR034751">
    <property type="entry name" value="Yippee"/>
</dbReference>
<evidence type="ECO:0000256" key="2">
    <source>
        <dbReference type="ARBA" id="ARBA00022723"/>
    </source>
</evidence>
<feature type="domain" description="Yippee" evidence="5">
    <location>
        <begin position="13"/>
        <end position="110"/>
    </location>
</feature>
<name>A0A8J8T8N8_HALGN</name>
<evidence type="ECO:0000256" key="1">
    <source>
        <dbReference type="ARBA" id="ARBA00005613"/>
    </source>
</evidence>
<evidence type="ECO:0000256" key="3">
    <source>
        <dbReference type="ARBA" id="ARBA00022833"/>
    </source>
</evidence>
<dbReference type="GO" id="GO:0046872">
    <property type="term" value="F:metal ion binding"/>
    <property type="evidence" value="ECO:0007669"/>
    <property type="project" value="UniProtKB-KW"/>
</dbReference>
<keyword evidence="3" id="KW-0862">Zinc</keyword>
<dbReference type="InterPro" id="IPR039058">
    <property type="entry name" value="Yippee_fam"/>
</dbReference>
<proteinExistence type="inferred from homology"/>
<dbReference type="Proteomes" id="UP000785679">
    <property type="component" value="Unassembled WGS sequence"/>
</dbReference>
<keyword evidence="7" id="KW-1185">Reference proteome</keyword>
<evidence type="ECO:0000256" key="4">
    <source>
        <dbReference type="RuleBase" id="RU110713"/>
    </source>
</evidence>